<organism evidence="2 3">
    <name type="scientific">Leersia perrieri</name>
    <dbReference type="NCBI Taxonomy" id="77586"/>
    <lineage>
        <taxon>Eukaryota</taxon>
        <taxon>Viridiplantae</taxon>
        <taxon>Streptophyta</taxon>
        <taxon>Embryophyta</taxon>
        <taxon>Tracheophyta</taxon>
        <taxon>Spermatophyta</taxon>
        <taxon>Magnoliopsida</taxon>
        <taxon>Liliopsida</taxon>
        <taxon>Poales</taxon>
        <taxon>Poaceae</taxon>
        <taxon>BOP clade</taxon>
        <taxon>Oryzoideae</taxon>
        <taxon>Oryzeae</taxon>
        <taxon>Oryzinae</taxon>
        <taxon>Leersia</taxon>
    </lineage>
</organism>
<evidence type="ECO:0000313" key="3">
    <source>
        <dbReference type="Proteomes" id="UP000032180"/>
    </source>
</evidence>
<dbReference type="Proteomes" id="UP000032180">
    <property type="component" value="Chromosome 3"/>
</dbReference>
<keyword evidence="3" id="KW-1185">Reference proteome</keyword>
<reference evidence="2 3" key="1">
    <citation type="submission" date="2012-08" db="EMBL/GenBank/DDBJ databases">
        <title>Oryza genome evolution.</title>
        <authorList>
            <person name="Wing R.A."/>
        </authorList>
    </citation>
    <scope>NUCLEOTIDE SEQUENCE</scope>
</reference>
<proteinExistence type="predicted"/>
<protein>
    <submittedName>
        <fullName evidence="2">Uncharacterized protein</fullName>
    </submittedName>
</protein>
<feature type="region of interest" description="Disordered" evidence="1">
    <location>
        <begin position="1"/>
        <end position="34"/>
    </location>
</feature>
<accession>A0A0D9VNN7</accession>
<reference evidence="2" key="3">
    <citation type="submission" date="2015-04" db="UniProtKB">
        <authorList>
            <consortium name="EnsemblPlants"/>
        </authorList>
    </citation>
    <scope>IDENTIFICATION</scope>
</reference>
<dbReference type="HOGENOM" id="CLU_2743659_0_0_1"/>
<sequence length="71" mass="7811">MDVPRRRPAGAEAVRHGGRPAGDGDKAEASRRATPRLLRERRAQGQGQVQGCLLPWVHWLPRGQRPCLPGP</sequence>
<dbReference type="AlphaFoldDB" id="A0A0D9VNN7"/>
<dbReference type="Gramene" id="LPERR03G01200.3">
    <property type="protein sequence ID" value="LPERR03G01200.3"/>
    <property type="gene ID" value="LPERR03G01200"/>
</dbReference>
<evidence type="ECO:0000313" key="2">
    <source>
        <dbReference type="EnsemblPlants" id="LPERR03G01200.3"/>
    </source>
</evidence>
<reference evidence="3" key="2">
    <citation type="submission" date="2013-12" db="EMBL/GenBank/DDBJ databases">
        <authorList>
            <person name="Yu Y."/>
            <person name="Lee S."/>
            <person name="de Baynast K."/>
            <person name="Wissotski M."/>
            <person name="Liu L."/>
            <person name="Talag J."/>
            <person name="Goicoechea J."/>
            <person name="Angelova A."/>
            <person name="Jetty R."/>
            <person name="Kudrna D."/>
            <person name="Golser W."/>
            <person name="Rivera L."/>
            <person name="Zhang J."/>
            <person name="Wing R."/>
        </authorList>
    </citation>
    <scope>NUCLEOTIDE SEQUENCE</scope>
</reference>
<name>A0A0D9VNN7_9ORYZ</name>
<feature type="compositionally biased region" description="Basic and acidic residues" evidence="1">
    <location>
        <begin position="22"/>
        <end position="34"/>
    </location>
</feature>
<evidence type="ECO:0000256" key="1">
    <source>
        <dbReference type="SAM" id="MobiDB-lite"/>
    </source>
</evidence>
<dbReference type="EnsemblPlants" id="LPERR03G01200.3">
    <property type="protein sequence ID" value="LPERR03G01200.3"/>
    <property type="gene ID" value="LPERR03G01200"/>
</dbReference>